<organism evidence="1 2">
    <name type="scientific">Nonomuraea indica</name>
    <dbReference type="NCBI Taxonomy" id="1581193"/>
    <lineage>
        <taxon>Bacteria</taxon>
        <taxon>Bacillati</taxon>
        <taxon>Actinomycetota</taxon>
        <taxon>Actinomycetes</taxon>
        <taxon>Streptosporangiales</taxon>
        <taxon>Streptosporangiaceae</taxon>
        <taxon>Nonomuraea</taxon>
    </lineage>
</organism>
<dbReference type="RefSeq" id="WP_397025252.1">
    <property type="nucleotide sequence ID" value="NZ_JBITMB010000010.1"/>
</dbReference>
<comment type="caution">
    <text evidence="1">The sequence shown here is derived from an EMBL/GenBank/DDBJ whole genome shotgun (WGS) entry which is preliminary data.</text>
</comment>
<reference evidence="1 2" key="1">
    <citation type="submission" date="2024-10" db="EMBL/GenBank/DDBJ databases">
        <title>The Natural Products Discovery Center: Release of the First 8490 Sequenced Strains for Exploring Actinobacteria Biosynthetic Diversity.</title>
        <authorList>
            <person name="Kalkreuter E."/>
            <person name="Kautsar S.A."/>
            <person name="Yang D."/>
            <person name="Bader C.D."/>
            <person name="Teijaro C.N."/>
            <person name="Fluegel L."/>
            <person name="Davis C.M."/>
            <person name="Simpson J.R."/>
            <person name="Lauterbach L."/>
            <person name="Steele A.D."/>
            <person name="Gui C."/>
            <person name="Meng S."/>
            <person name="Li G."/>
            <person name="Viehrig K."/>
            <person name="Ye F."/>
            <person name="Su P."/>
            <person name="Kiefer A.F."/>
            <person name="Nichols A."/>
            <person name="Cepeda A.J."/>
            <person name="Yan W."/>
            <person name="Fan B."/>
            <person name="Jiang Y."/>
            <person name="Adhikari A."/>
            <person name="Zheng C.-J."/>
            <person name="Schuster L."/>
            <person name="Cowan T.M."/>
            <person name="Smanski M.J."/>
            <person name="Chevrette M.G."/>
            <person name="De Carvalho L.P.S."/>
            <person name="Shen B."/>
        </authorList>
    </citation>
    <scope>NUCLEOTIDE SEQUENCE [LARGE SCALE GENOMIC DNA]</scope>
    <source>
        <strain evidence="1 2">NPDC049503</strain>
    </source>
</reference>
<name>A0ABW8ADR8_9ACTN</name>
<protein>
    <submittedName>
        <fullName evidence="1">Uncharacterized protein</fullName>
    </submittedName>
</protein>
<dbReference type="Proteomes" id="UP001612928">
    <property type="component" value="Unassembled WGS sequence"/>
</dbReference>
<evidence type="ECO:0000313" key="2">
    <source>
        <dbReference type="Proteomes" id="UP001612928"/>
    </source>
</evidence>
<accession>A0ABW8ADR8</accession>
<sequence length="86" mass="9643">METSAHEEQPDLGQPHLAWFPSQASRAHYPGYHGEASWTGRSWLGPMSGGLVPYLGADGAWRNAVCGCRTDCSRTEWCELRRRPRV</sequence>
<dbReference type="EMBL" id="JBITMB010000010">
    <property type="protein sequence ID" value="MFI7444916.1"/>
    <property type="molecule type" value="Genomic_DNA"/>
</dbReference>
<evidence type="ECO:0000313" key="1">
    <source>
        <dbReference type="EMBL" id="MFI7444916.1"/>
    </source>
</evidence>
<keyword evidence="2" id="KW-1185">Reference proteome</keyword>
<gene>
    <name evidence="1" type="ORF">ACIBP5_33520</name>
</gene>
<proteinExistence type="predicted"/>